<keyword evidence="6 7" id="KW-0687">Ribonucleoprotein</keyword>
<evidence type="ECO:0000256" key="6">
    <source>
        <dbReference type="ARBA" id="ARBA00023274"/>
    </source>
</evidence>
<dbReference type="Proteomes" id="UP000274756">
    <property type="component" value="Unassembled WGS sequence"/>
</dbReference>
<evidence type="ECO:0000256" key="4">
    <source>
        <dbReference type="ARBA" id="ARBA00022552"/>
    </source>
</evidence>
<evidence type="ECO:0000256" key="5">
    <source>
        <dbReference type="ARBA" id="ARBA00023242"/>
    </source>
</evidence>
<keyword evidence="11" id="KW-1185">Reference proteome</keyword>
<evidence type="ECO:0000313" key="9">
    <source>
        <dbReference type="EMBL" id="VDN59087.1"/>
    </source>
</evidence>
<dbReference type="InterPro" id="IPR012954">
    <property type="entry name" value="BP28_C_dom"/>
</dbReference>
<feature type="domain" description="BP28 C-terminal" evidence="8">
    <location>
        <begin position="886"/>
        <end position="1043"/>
    </location>
</feature>
<dbReference type="SMART" id="SM01036">
    <property type="entry name" value="BP28CT"/>
    <property type="match status" value="1"/>
</dbReference>
<evidence type="ECO:0000256" key="1">
    <source>
        <dbReference type="ARBA" id="ARBA00004604"/>
    </source>
</evidence>
<proteinExistence type="inferred from homology"/>
<dbReference type="Gene3D" id="1.25.10.10">
    <property type="entry name" value="Leucine-rich Repeat Variant"/>
    <property type="match status" value="1"/>
</dbReference>
<sequence>VENATKPDDRINALIGPSKIEFKGNPAEEVVELIESKHWELAKSALNKLISPSYQKCYEASDFEKIILKLIKIVSTSNIPIKSDLRKALSQVGFYLCRFCIILYISCIIWRQFEIDLQLPINNEFALNLLRKVEEEPVRKRGKFTISQMNFVGEDDVAYKNRLTFVLEVLLSNENVIASAKLLLILFDLVKEALNMEENEDSVEFYIQQLAISLLIRLLKNPHGYIIKKEDLHLDCIVEAIRSTNNHRTLRDCLRLLTASFHISPSGVLTQIMSVFTFMGSGLLKRDNDLTLGIIEESLNIVFSVVVDEQDKTYHERLLTISRIFTTSIVDIPVHRRARILHAVASAANYNNLWTIIAVIFEYYCINWQRNDVFKGRETVEMFEEMASEMTSIFTFDQQLSCAIDLIEYIMYLGSDFDCKYPSSSFTVRNGIRNFPVIFERSKYSIQKLRHYRFSIMGWIARKLSSNDLFDRIIDSDDEYIHKSLLIIGKRVFISSMELDEFINVNMEEAIKRDKTHPSNDKEGSERLGPEIKYWMALSSRADIVAEKLRNLLPANICAQLINQIFEKSVEEPKMRDRAMQLLNNKLFYDNQSLTHIQISPDYLNKFVEKLNGWIIPTQKKDEIILCQNAAFTLKLVAKRLRSEENHIYFTDTLTRCSKIVSLYFFSSLENWRSFDEALIGNIFLLIGELIKSKNAPSIVIVKLDIFMNACIEFMKKQLDNFDKNDEHLNESDSVEIRRKRFRQQSLSGRRIESIRKFYFFCRSIFVIGGDVLLLCAITCLQRIMDKYAQFICQHFVDIMMLYSLLIARFDAQLLMIDHVDGDISALQKLTNVQHRLVQIKKCFMKVETRLTLEPFQKAIENLIFQPKGLVALLSLLSSCLEAEGGKNWLKGLPFIFDTFLIAFSLRIKNPSLKVIDELATYEEKIIDSVLRIIACLSENQIRPFNKKLFKWTEPMIKNANSFGIITTFSFLNRFYDSYNTLALPHFGRIFEIVPTILSLYNGNATDFRLFKGRKNSTEKLSINIIIKTVIQFVSNCAKHPQFFTIERAQSVLNPLIDELDNKEVDGHEQRCLHLADCLLYIADSHNDLLSEVMNKIMLKTRSVSSKVRYCTLLVLERMFERIGDAIAPLLPSVLPFLSECDFYTLDENSKVEEQCDKIICILRRKFGEDITEGYL</sequence>
<evidence type="ECO:0000313" key="11">
    <source>
        <dbReference type="Proteomes" id="UP000274756"/>
    </source>
</evidence>
<keyword evidence="7" id="KW-0472">Membrane</keyword>
<evidence type="ECO:0000313" key="12">
    <source>
        <dbReference type="WBParaSite" id="DME_0000526101-mRNA-1"/>
    </source>
</evidence>
<keyword evidence="5 7" id="KW-0539">Nucleus</keyword>
<dbReference type="GO" id="GO:0030515">
    <property type="term" value="F:snoRNA binding"/>
    <property type="evidence" value="ECO:0007669"/>
    <property type="project" value="TreeGrafter"/>
</dbReference>
<dbReference type="OrthoDB" id="31183at2759"/>
<protein>
    <recommendedName>
        <fullName evidence="7">HEAT repeat-containing protein 1</fullName>
    </recommendedName>
</protein>
<dbReference type="GO" id="GO:0034455">
    <property type="term" value="C:t-UTP complex"/>
    <property type="evidence" value="ECO:0007669"/>
    <property type="project" value="TreeGrafter"/>
</dbReference>
<dbReference type="Proteomes" id="UP000038040">
    <property type="component" value="Unplaced"/>
</dbReference>
<comment type="similarity">
    <text evidence="2 7">Belongs to the HEATR1/UTP10 family.</text>
</comment>
<dbReference type="InterPro" id="IPR016024">
    <property type="entry name" value="ARM-type_fold"/>
</dbReference>
<reference evidence="12" key="1">
    <citation type="submission" date="2017-02" db="UniProtKB">
        <authorList>
            <consortium name="WormBaseParasite"/>
        </authorList>
    </citation>
    <scope>IDENTIFICATION</scope>
</reference>
<feature type="transmembrane region" description="Helical" evidence="7">
    <location>
        <begin position="92"/>
        <end position="113"/>
    </location>
</feature>
<evidence type="ECO:0000313" key="10">
    <source>
        <dbReference type="Proteomes" id="UP000038040"/>
    </source>
</evidence>
<dbReference type="WBParaSite" id="DME_0000526101-mRNA-1">
    <property type="protein sequence ID" value="DME_0000526101-mRNA-1"/>
    <property type="gene ID" value="DME_0000526101"/>
</dbReference>
<dbReference type="GO" id="GO:0000462">
    <property type="term" value="P:maturation of SSU-rRNA from tricistronic rRNA transcript (SSU-rRNA, 5.8S rRNA, LSU-rRNA)"/>
    <property type="evidence" value="ECO:0007669"/>
    <property type="project" value="TreeGrafter"/>
</dbReference>
<dbReference type="EMBL" id="UYYG01001176">
    <property type="protein sequence ID" value="VDN59087.1"/>
    <property type="molecule type" value="Genomic_DNA"/>
</dbReference>
<name>A0A0N4UD72_DRAME</name>
<reference evidence="9 11" key="2">
    <citation type="submission" date="2018-11" db="EMBL/GenBank/DDBJ databases">
        <authorList>
            <consortium name="Pathogen Informatics"/>
        </authorList>
    </citation>
    <scope>NUCLEOTIDE SEQUENCE [LARGE SCALE GENOMIC DNA]</scope>
</reference>
<organism evidence="10 12">
    <name type="scientific">Dracunculus medinensis</name>
    <name type="common">Guinea worm</name>
    <dbReference type="NCBI Taxonomy" id="318479"/>
    <lineage>
        <taxon>Eukaryota</taxon>
        <taxon>Metazoa</taxon>
        <taxon>Ecdysozoa</taxon>
        <taxon>Nematoda</taxon>
        <taxon>Chromadorea</taxon>
        <taxon>Rhabditida</taxon>
        <taxon>Spirurina</taxon>
        <taxon>Dracunculoidea</taxon>
        <taxon>Dracunculidae</taxon>
        <taxon>Dracunculus</taxon>
    </lineage>
</organism>
<dbReference type="InterPro" id="IPR040191">
    <property type="entry name" value="UTP10"/>
</dbReference>
<dbReference type="PANTHER" id="PTHR13457:SF1">
    <property type="entry name" value="HEAT REPEAT-CONTAINING PROTEIN 1"/>
    <property type="match status" value="1"/>
</dbReference>
<evidence type="ECO:0000256" key="7">
    <source>
        <dbReference type="RuleBase" id="RU367065"/>
    </source>
</evidence>
<accession>A0A0N4UD72</accession>
<evidence type="ECO:0000259" key="8">
    <source>
        <dbReference type="SMART" id="SM01036"/>
    </source>
</evidence>
<dbReference type="InterPro" id="IPR056473">
    <property type="entry name" value="HEAT_Utp10/HEAT1"/>
</dbReference>
<keyword evidence="7" id="KW-0812">Transmembrane</keyword>
<keyword evidence="4 7" id="KW-0698">rRNA processing</keyword>
<keyword evidence="3 7" id="KW-0690">Ribosome biogenesis</keyword>
<dbReference type="PANTHER" id="PTHR13457">
    <property type="entry name" value="BAP28"/>
    <property type="match status" value="1"/>
</dbReference>
<gene>
    <name evidence="9" type="ORF">DME_LOCUS9060</name>
</gene>
<dbReference type="Pfam" id="PF23243">
    <property type="entry name" value="HEAT_HEATR1"/>
    <property type="match status" value="1"/>
</dbReference>
<dbReference type="GO" id="GO:0045943">
    <property type="term" value="P:positive regulation of transcription by RNA polymerase I"/>
    <property type="evidence" value="ECO:0007669"/>
    <property type="project" value="TreeGrafter"/>
</dbReference>
<dbReference type="InterPro" id="IPR011989">
    <property type="entry name" value="ARM-like"/>
</dbReference>
<evidence type="ECO:0000256" key="2">
    <source>
        <dbReference type="ARBA" id="ARBA00010559"/>
    </source>
</evidence>
<comment type="function">
    <text evidence="7">Involved in nucleolar processing of pre-18S ribosomal RNA.</text>
</comment>
<evidence type="ECO:0000256" key="3">
    <source>
        <dbReference type="ARBA" id="ARBA00022517"/>
    </source>
</evidence>
<dbReference type="Pfam" id="PF08146">
    <property type="entry name" value="BP28CT"/>
    <property type="match status" value="1"/>
</dbReference>
<dbReference type="STRING" id="318479.A0A0N4UD72"/>
<dbReference type="GO" id="GO:0032040">
    <property type="term" value="C:small-subunit processome"/>
    <property type="evidence" value="ECO:0007669"/>
    <property type="project" value="TreeGrafter"/>
</dbReference>
<keyword evidence="7" id="KW-1133">Transmembrane helix</keyword>
<dbReference type="AlphaFoldDB" id="A0A0N4UD72"/>
<comment type="subcellular location">
    <subcellularLocation>
        <location evidence="1 7">Nucleus</location>
        <location evidence="1 7">Nucleolus</location>
    </subcellularLocation>
</comment>
<dbReference type="GO" id="GO:0030686">
    <property type="term" value="C:90S preribosome"/>
    <property type="evidence" value="ECO:0007669"/>
    <property type="project" value="TreeGrafter"/>
</dbReference>
<dbReference type="SUPFAM" id="SSF48371">
    <property type="entry name" value="ARM repeat"/>
    <property type="match status" value="1"/>
</dbReference>